<dbReference type="PANTHER" id="PTHR37832:SF1">
    <property type="entry name" value="STRESS-RESPONSE A_B BARREL DOMAIN-CONTAINING PROTEIN"/>
    <property type="match status" value="1"/>
</dbReference>
<sequence length="97" mass="11091">MVKHIVMWTLNDEAKRDCEKITADLQKRFKSLLGVVDGLKAIEIGHNYNGGKYDLVLLCEFDSREAQEKYQTHPAHVAIKEIVHSLTCGRECADYKI</sequence>
<dbReference type="InterPro" id="IPR013097">
    <property type="entry name" value="Dabb"/>
</dbReference>
<dbReference type="InterPro" id="IPR011008">
    <property type="entry name" value="Dimeric_a/b-barrel"/>
</dbReference>
<name>A0ABT4BT72_9FIRM</name>
<evidence type="ECO:0000259" key="1">
    <source>
        <dbReference type="PROSITE" id="PS51502"/>
    </source>
</evidence>
<proteinExistence type="predicted"/>
<dbReference type="SMART" id="SM00886">
    <property type="entry name" value="Dabb"/>
    <property type="match status" value="1"/>
</dbReference>
<dbReference type="EMBL" id="JAPOHA010000006">
    <property type="protein sequence ID" value="MCY1714093.1"/>
    <property type="molecule type" value="Genomic_DNA"/>
</dbReference>
<dbReference type="PANTHER" id="PTHR37832">
    <property type="entry name" value="BLL2683 PROTEIN"/>
    <property type="match status" value="1"/>
</dbReference>
<comment type="caution">
    <text evidence="2">The sequence shown here is derived from an EMBL/GenBank/DDBJ whole genome shotgun (WGS) entry which is preliminary data.</text>
</comment>
<accession>A0ABT4BT72</accession>
<dbReference type="Proteomes" id="UP001082703">
    <property type="component" value="Unassembled WGS sequence"/>
</dbReference>
<dbReference type="SUPFAM" id="SSF54909">
    <property type="entry name" value="Dimeric alpha+beta barrel"/>
    <property type="match status" value="1"/>
</dbReference>
<evidence type="ECO:0000313" key="2">
    <source>
        <dbReference type="EMBL" id="MCY1714093.1"/>
    </source>
</evidence>
<evidence type="ECO:0000313" key="3">
    <source>
        <dbReference type="Proteomes" id="UP001082703"/>
    </source>
</evidence>
<organism evidence="2 3">
    <name type="scientific">Caproiciproducens galactitolivorans</name>
    <dbReference type="NCBI Taxonomy" id="642589"/>
    <lineage>
        <taxon>Bacteria</taxon>
        <taxon>Bacillati</taxon>
        <taxon>Bacillota</taxon>
        <taxon>Clostridia</taxon>
        <taxon>Eubacteriales</taxon>
        <taxon>Acutalibacteraceae</taxon>
        <taxon>Caproiciproducens</taxon>
    </lineage>
</organism>
<dbReference type="Pfam" id="PF07876">
    <property type="entry name" value="Dabb"/>
    <property type="match status" value="1"/>
</dbReference>
<protein>
    <submittedName>
        <fullName evidence="2">Dabb family protein</fullName>
    </submittedName>
</protein>
<dbReference type="RefSeq" id="WP_268058141.1">
    <property type="nucleotide sequence ID" value="NZ_JAPOHA010000006.1"/>
</dbReference>
<gene>
    <name evidence="2" type="ORF">OUY18_07495</name>
</gene>
<feature type="domain" description="Stress-response A/B barrel" evidence="1">
    <location>
        <begin position="2"/>
        <end position="95"/>
    </location>
</feature>
<reference evidence="2 3" key="1">
    <citation type="submission" date="2022-11" db="EMBL/GenBank/DDBJ databases">
        <authorList>
            <person name="Caiyu Z."/>
        </authorList>
    </citation>
    <scope>NUCLEOTIDE SEQUENCE [LARGE SCALE GENOMIC DNA]</scope>
    <source>
        <strain evidence="2 3">YR-4</strain>
    </source>
</reference>
<dbReference type="Gene3D" id="3.30.70.100">
    <property type="match status" value="1"/>
</dbReference>
<keyword evidence="3" id="KW-1185">Reference proteome</keyword>
<dbReference type="PROSITE" id="PS51502">
    <property type="entry name" value="S_R_A_B_BARREL"/>
    <property type="match status" value="1"/>
</dbReference>